<evidence type="ECO:0000256" key="7">
    <source>
        <dbReference type="ARBA" id="ARBA00023136"/>
    </source>
</evidence>
<dbReference type="GO" id="GO:0005886">
    <property type="term" value="C:plasma membrane"/>
    <property type="evidence" value="ECO:0007669"/>
    <property type="project" value="UniProtKB-SubCell"/>
</dbReference>
<keyword evidence="8" id="KW-0131">Cell cycle</keyword>
<evidence type="ECO:0000256" key="9">
    <source>
        <dbReference type="SAM" id="Phobius"/>
    </source>
</evidence>
<organism evidence="10">
    <name type="scientific">invertebrate metagenome</name>
    <dbReference type="NCBI Taxonomy" id="1711999"/>
    <lineage>
        <taxon>unclassified sequences</taxon>
        <taxon>metagenomes</taxon>
        <taxon>organismal metagenomes</taxon>
    </lineage>
</organism>
<comment type="subcellular location">
    <subcellularLocation>
        <location evidence="1">Cell membrane</location>
        <topology evidence="1">Single-pass membrane protein</topology>
    </subcellularLocation>
</comment>
<evidence type="ECO:0000256" key="5">
    <source>
        <dbReference type="ARBA" id="ARBA00022692"/>
    </source>
</evidence>
<name>A0A2H9TAQ9_9ZZZZ</name>
<dbReference type="InterPro" id="IPR003400">
    <property type="entry name" value="ExbD"/>
</dbReference>
<evidence type="ECO:0000256" key="3">
    <source>
        <dbReference type="ARBA" id="ARBA00022519"/>
    </source>
</evidence>
<evidence type="ECO:0000313" key="10">
    <source>
        <dbReference type="EMBL" id="PJE80345.1"/>
    </source>
</evidence>
<evidence type="ECO:0000256" key="1">
    <source>
        <dbReference type="ARBA" id="ARBA00004162"/>
    </source>
</evidence>
<evidence type="ECO:0000256" key="8">
    <source>
        <dbReference type="ARBA" id="ARBA00023306"/>
    </source>
</evidence>
<protein>
    <submittedName>
        <fullName evidence="10">Biopolymer transport protein ExbD</fullName>
    </submittedName>
</protein>
<dbReference type="InterPro" id="IPR014168">
    <property type="entry name" value="Tol-Pal_TolR"/>
</dbReference>
<dbReference type="GO" id="GO:0022857">
    <property type="term" value="F:transmembrane transporter activity"/>
    <property type="evidence" value="ECO:0007669"/>
    <property type="project" value="InterPro"/>
</dbReference>
<sequence>MVCSRNTRSRGRRRQMAEINMVPFIDIMMVLLVAFMVSAPMLTQGVKVDLPKVSSQPMPVKESRETLVLSVNARGDYFIDLGSQRENARGLPDIEEKVSKVVAAQPDIKVLIKGDEAVNYGSVITLMAHLQGAGVKNVGLITEPVQDINR</sequence>
<keyword evidence="6 9" id="KW-1133">Transmembrane helix</keyword>
<proteinExistence type="inferred from homology"/>
<reference evidence="10" key="1">
    <citation type="journal article" date="2017" name="Appl. Environ. Microbiol.">
        <title>Molecular characterization of an Endozoicomonas-like organism causing infection in king scallop Pecten maximus L.</title>
        <authorList>
            <person name="Cano I."/>
            <person name="van Aerle R."/>
            <person name="Ross S."/>
            <person name="Verner-Jeffreys D.W."/>
            <person name="Paley R.K."/>
            <person name="Rimmer G."/>
            <person name="Ryder D."/>
            <person name="Hooper P."/>
            <person name="Stone D."/>
            <person name="Feist S.W."/>
        </authorList>
    </citation>
    <scope>NUCLEOTIDE SEQUENCE</scope>
</reference>
<dbReference type="GO" id="GO:0051301">
    <property type="term" value="P:cell division"/>
    <property type="evidence" value="ECO:0007669"/>
    <property type="project" value="UniProtKB-KW"/>
</dbReference>
<dbReference type="EMBL" id="NSIT01000021">
    <property type="protein sequence ID" value="PJE80345.1"/>
    <property type="molecule type" value="Genomic_DNA"/>
</dbReference>
<dbReference type="AlphaFoldDB" id="A0A2H9TAQ9"/>
<evidence type="ECO:0000256" key="4">
    <source>
        <dbReference type="ARBA" id="ARBA00022618"/>
    </source>
</evidence>
<comment type="caution">
    <text evidence="10">The sequence shown here is derived from an EMBL/GenBank/DDBJ whole genome shotgun (WGS) entry which is preliminary data.</text>
</comment>
<keyword evidence="3" id="KW-0997">Cell inner membrane</keyword>
<accession>A0A2H9TAQ9</accession>
<keyword evidence="2" id="KW-1003">Cell membrane</keyword>
<keyword evidence="5 9" id="KW-0812">Transmembrane</keyword>
<dbReference type="NCBIfam" id="TIGR02801">
    <property type="entry name" value="tolR"/>
    <property type="match status" value="1"/>
</dbReference>
<keyword evidence="4" id="KW-0132">Cell division</keyword>
<keyword evidence="7 9" id="KW-0472">Membrane</keyword>
<gene>
    <name evidence="10" type="primary">exbD_1</name>
    <name evidence="10" type="ORF">CI610_00678</name>
</gene>
<dbReference type="HAMAP" id="MF_02203">
    <property type="entry name" value="TolR"/>
    <property type="match status" value="1"/>
</dbReference>
<feature type="transmembrane region" description="Helical" evidence="9">
    <location>
        <begin position="21"/>
        <end position="42"/>
    </location>
</feature>
<dbReference type="PANTHER" id="PTHR30558">
    <property type="entry name" value="EXBD MEMBRANE COMPONENT OF PMF-DRIVEN MACROMOLECULE IMPORT SYSTEM"/>
    <property type="match status" value="1"/>
</dbReference>
<evidence type="ECO:0000256" key="6">
    <source>
        <dbReference type="ARBA" id="ARBA00022989"/>
    </source>
</evidence>
<dbReference type="PANTHER" id="PTHR30558:SF7">
    <property type="entry name" value="TOL-PAL SYSTEM PROTEIN TOLR"/>
    <property type="match status" value="1"/>
</dbReference>
<evidence type="ECO:0000256" key="2">
    <source>
        <dbReference type="ARBA" id="ARBA00022475"/>
    </source>
</evidence>
<dbReference type="Pfam" id="PF02472">
    <property type="entry name" value="ExbD"/>
    <property type="match status" value="1"/>
</dbReference>
<dbReference type="Gene3D" id="3.30.420.270">
    <property type="match status" value="1"/>
</dbReference>
<dbReference type="GO" id="GO:0015031">
    <property type="term" value="P:protein transport"/>
    <property type="evidence" value="ECO:0007669"/>
    <property type="project" value="InterPro"/>
</dbReference>